<gene>
    <name evidence="2" type="ORF">DY000_02040174</name>
</gene>
<protein>
    <submittedName>
        <fullName evidence="2">Uncharacterized protein</fullName>
    </submittedName>
</protein>
<accession>A0ABQ7BMY9</accession>
<feature type="region of interest" description="Disordered" evidence="1">
    <location>
        <begin position="431"/>
        <end position="501"/>
    </location>
</feature>
<feature type="compositionally biased region" description="Basic and acidic residues" evidence="1">
    <location>
        <begin position="444"/>
        <end position="455"/>
    </location>
</feature>
<sequence>MSNKENKLSFSDPARLECTIRKEKQAASINTTSSSLIDTICERGEIITTQASIDTNPQASNMAVSFTKDVEVVDVDNDKGDKANVNYISGIGFQSQRFGNQSGNRKFIGTVQKIVKHEKLQEWEFQVELLSWCCSTPTPEHRSTSLESVGSYETTSIDRHPASDDRHPSVLITYHATKGQIYIGKRKKKKVHKYLRRKVNDKEMYSFTKRVLRIFGDKSFNEAYYTPKLWMFFRESRETKDDIECIFHQIIVSIIHRVMANHVSLNIEPSGNSFTFVDCSKVNSGGIVRNLQDEMIINVPREDIEAILEMADNVVGHYLSLPQNEGWFQMPRFAEPKLTSNLNQHQPLVLGLVYIGSDSSCMFGSQGLVYGIASKVSIDLMWLATLHMRRKEETTPLEEAYKDLSSMVTKNARTHIHRHLLDKAAMTSYSRSATSSALGPASEPHLEKKENERDCPLTVPSEMPGTGGAEVMMWSSDQQLNRRSTQSPTQPAKAPSRTHVH</sequence>
<evidence type="ECO:0000313" key="2">
    <source>
        <dbReference type="EMBL" id="KAF3533516.1"/>
    </source>
</evidence>
<evidence type="ECO:0000256" key="1">
    <source>
        <dbReference type="SAM" id="MobiDB-lite"/>
    </source>
</evidence>
<evidence type="ECO:0000313" key="3">
    <source>
        <dbReference type="Proteomes" id="UP000266723"/>
    </source>
</evidence>
<keyword evidence="3" id="KW-1185">Reference proteome</keyword>
<reference evidence="2 3" key="1">
    <citation type="journal article" date="2020" name="BMC Genomics">
        <title>Intraspecific diversification of the crop wild relative Brassica cretica Lam. using demographic model selection.</title>
        <authorList>
            <person name="Kioukis A."/>
            <person name="Michalopoulou V.A."/>
            <person name="Briers L."/>
            <person name="Pirintsos S."/>
            <person name="Studholme D.J."/>
            <person name="Pavlidis P."/>
            <person name="Sarris P.F."/>
        </authorList>
    </citation>
    <scope>NUCLEOTIDE SEQUENCE [LARGE SCALE GENOMIC DNA]</scope>
    <source>
        <strain evidence="3">cv. PFS-1207/04</strain>
    </source>
</reference>
<dbReference type="EMBL" id="QGKV02001507">
    <property type="protein sequence ID" value="KAF3533516.1"/>
    <property type="molecule type" value="Genomic_DNA"/>
</dbReference>
<organism evidence="2 3">
    <name type="scientific">Brassica cretica</name>
    <name type="common">Mustard</name>
    <dbReference type="NCBI Taxonomy" id="69181"/>
    <lineage>
        <taxon>Eukaryota</taxon>
        <taxon>Viridiplantae</taxon>
        <taxon>Streptophyta</taxon>
        <taxon>Embryophyta</taxon>
        <taxon>Tracheophyta</taxon>
        <taxon>Spermatophyta</taxon>
        <taxon>Magnoliopsida</taxon>
        <taxon>eudicotyledons</taxon>
        <taxon>Gunneridae</taxon>
        <taxon>Pentapetalae</taxon>
        <taxon>rosids</taxon>
        <taxon>malvids</taxon>
        <taxon>Brassicales</taxon>
        <taxon>Brassicaceae</taxon>
        <taxon>Brassiceae</taxon>
        <taxon>Brassica</taxon>
    </lineage>
</organism>
<proteinExistence type="predicted"/>
<name>A0ABQ7BMY9_BRACR</name>
<feature type="compositionally biased region" description="Polar residues" evidence="1">
    <location>
        <begin position="475"/>
        <end position="490"/>
    </location>
</feature>
<dbReference type="Proteomes" id="UP000266723">
    <property type="component" value="Unassembled WGS sequence"/>
</dbReference>
<comment type="caution">
    <text evidence="2">The sequence shown here is derived from an EMBL/GenBank/DDBJ whole genome shotgun (WGS) entry which is preliminary data.</text>
</comment>